<dbReference type="STRING" id="742817.HMPREF9449_02883"/>
<dbReference type="InterPro" id="IPR041492">
    <property type="entry name" value="HAD_2"/>
</dbReference>
<name>H1DKU7_9BACT</name>
<comment type="similarity">
    <text evidence="3">Belongs to the HAD-like hydrolase superfamily. CbbY/CbbZ/Gph/YieH family.</text>
</comment>
<comment type="pathway">
    <text evidence="2">Organic acid metabolism; glycolate biosynthesis; glycolate from 2-phosphoglycolate: step 1/1.</text>
</comment>
<dbReference type="eggNOG" id="COG0546">
    <property type="taxonomic scope" value="Bacteria"/>
</dbReference>
<keyword evidence="6" id="KW-1185">Reference proteome</keyword>
<dbReference type="Gene3D" id="3.40.50.1000">
    <property type="entry name" value="HAD superfamily/HAD-like"/>
    <property type="match status" value="1"/>
</dbReference>
<dbReference type="GO" id="GO:0005829">
    <property type="term" value="C:cytosol"/>
    <property type="evidence" value="ECO:0007669"/>
    <property type="project" value="TreeGrafter"/>
</dbReference>
<dbReference type="InterPro" id="IPR050155">
    <property type="entry name" value="HAD-like_hydrolase_sf"/>
</dbReference>
<accession>H1DKU7</accession>
<dbReference type="EC" id="3.1.3.18" evidence="4"/>
<dbReference type="RefSeq" id="WP_009138026.1">
    <property type="nucleotide sequence ID" value="NZ_JH594598.1"/>
</dbReference>
<dbReference type="PATRIC" id="fig|742817.3.peg.3084"/>
<gene>
    <name evidence="5" type="ORF">HMPREF9449_02883</name>
</gene>
<dbReference type="InterPro" id="IPR023214">
    <property type="entry name" value="HAD_sf"/>
</dbReference>
<dbReference type="HOGENOM" id="CLU_045011_19_2_10"/>
<dbReference type="SUPFAM" id="SSF56784">
    <property type="entry name" value="HAD-like"/>
    <property type="match status" value="1"/>
</dbReference>
<sequence length="215" mass="24614">MKKYKNVVWDWNGTLLDDVKTGVNTLNCMLEKRGLPTLSLATYRDVFGFPVEDFYRKVGFDFQRENLHEISVDFVNTYDLFAKGICLNPGVADTLRQIQQLGIKQYILSALREDLLKQMVVDFHIQHYFYQVCGSDNIYAAGKVERGKRMVEKYLICPAETLMIGDTIHDAEVAKALGFDVLLYTRGHNSSDRLAQTAEIITQMNQIPDFLDKAD</sequence>
<evidence type="ECO:0000313" key="6">
    <source>
        <dbReference type="Proteomes" id="UP000004892"/>
    </source>
</evidence>
<dbReference type="Pfam" id="PF13419">
    <property type="entry name" value="HAD_2"/>
    <property type="match status" value="1"/>
</dbReference>
<dbReference type="InterPro" id="IPR036412">
    <property type="entry name" value="HAD-like_sf"/>
</dbReference>
<protein>
    <recommendedName>
        <fullName evidence="4">phosphoglycolate phosphatase</fullName>
        <ecNumber evidence="4">3.1.3.18</ecNumber>
    </recommendedName>
</protein>
<dbReference type="PANTHER" id="PTHR43434">
    <property type="entry name" value="PHOSPHOGLYCOLATE PHOSPHATASE"/>
    <property type="match status" value="1"/>
</dbReference>
<comment type="catalytic activity">
    <reaction evidence="1">
        <text>2-phosphoglycolate + H2O = glycolate + phosphate</text>
        <dbReference type="Rhea" id="RHEA:14369"/>
        <dbReference type="ChEBI" id="CHEBI:15377"/>
        <dbReference type="ChEBI" id="CHEBI:29805"/>
        <dbReference type="ChEBI" id="CHEBI:43474"/>
        <dbReference type="ChEBI" id="CHEBI:58033"/>
        <dbReference type="EC" id="3.1.3.18"/>
    </reaction>
</comment>
<evidence type="ECO:0000256" key="1">
    <source>
        <dbReference type="ARBA" id="ARBA00000830"/>
    </source>
</evidence>
<evidence type="ECO:0000313" key="5">
    <source>
        <dbReference type="EMBL" id="EHP45242.1"/>
    </source>
</evidence>
<dbReference type="EMBL" id="ADMC01000033">
    <property type="protein sequence ID" value="EHP45242.1"/>
    <property type="molecule type" value="Genomic_DNA"/>
</dbReference>
<dbReference type="Proteomes" id="UP000004892">
    <property type="component" value="Unassembled WGS sequence"/>
</dbReference>
<dbReference type="SFLD" id="SFLDS00003">
    <property type="entry name" value="Haloacid_Dehalogenase"/>
    <property type="match status" value="1"/>
</dbReference>
<dbReference type="GO" id="GO:0006281">
    <property type="term" value="P:DNA repair"/>
    <property type="evidence" value="ECO:0007669"/>
    <property type="project" value="TreeGrafter"/>
</dbReference>
<proteinExistence type="inferred from homology"/>
<comment type="caution">
    <text evidence="5">The sequence shown here is derived from an EMBL/GenBank/DDBJ whole genome shotgun (WGS) entry which is preliminary data.</text>
</comment>
<organism evidence="5 6">
    <name type="scientific">Odoribacter laneus YIT 12061</name>
    <dbReference type="NCBI Taxonomy" id="742817"/>
    <lineage>
        <taxon>Bacteria</taxon>
        <taxon>Pseudomonadati</taxon>
        <taxon>Bacteroidota</taxon>
        <taxon>Bacteroidia</taxon>
        <taxon>Bacteroidales</taxon>
        <taxon>Odoribacteraceae</taxon>
        <taxon>Odoribacter</taxon>
    </lineage>
</organism>
<evidence type="ECO:0000256" key="4">
    <source>
        <dbReference type="ARBA" id="ARBA00013078"/>
    </source>
</evidence>
<evidence type="ECO:0000256" key="3">
    <source>
        <dbReference type="ARBA" id="ARBA00006171"/>
    </source>
</evidence>
<dbReference type="GeneID" id="98070405"/>
<reference evidence="5 6" key="1">
    <citation type="submission" date="2012-01" db="EMBL/GenBank/DDBJ databases">
        <title>The Genome Sequence of Odoribacter laneus YIT 12061.</title>
        <authorList>
            <consortium name="The Broad Institute Genome Sequencing Platform"/>
            <person name="Earl A."/>
            <person name="Ward D."/>
            <person name="Feldgarden M."/>
            <person name="Gevers D."/>
            <person name="Morotomi M."/>
            <person name="Young S.K."/>
            <person name="Zeng Q."/>
            <person name="Gargeya S."/>
            <person name="Fitzgerald M."/>
            <person name="Haas B."/>
            <person name="Abouelleil A."/>
            <person name="Alvarado L."/>
            <person name="Arachchi H.M."/>
            <person name="Berlin A."/>
            <person name="Chapman S.B."/>
            <person name="Gearin G."/>
            <person name="Goldberg J."/>
            <person name="Griggs A."/>
            <person name="Gujja S."/>
            <person name="Hansen M."/>
            <person name="Heiman D."/>
            <person name="Howarth C."/>
            <person name="Larimer J."/>
            <person name="Lui A."/>
            <person name="MacDonald P.J.P."/>
            <person name="McCowen C."/>
            <person name="Montmayeur A."/>
            <person name="Murphy C."/>
            <person name="Neiman D."/>
            <person name="Pearson M."/>
            <person name="Priest M."/>
            <person name="Roberts A."/>
            <person name="Saif S."/>
            <person name="Shea T."/>
            <person name="Sisk P."/>
            <person name="Stolte C."/>
            <person name="Sykes S."/>
            <person name="Wortman J."/>
            <person name="Nusbaum C."/>
            <person name="Birren B."/>
        </authorList>
    </citation>
    <scope>NUCLEOTIDE SEQUENCE [LARGE SCALE GENOMIC DNA]</scope>
    <source>
        <strain evidence="5 6">YIT 12061</strain>
    </source>
</reference>
<dbReference type="InterPro" id="IPR023198">
    <property type="entry name" value="PGP-like_dom2"/>
</dbReference>
<evidence type="ECO:0000256" key="2">
    <source>
        <dbReference type="ARBA" id="ARBA00004818"/>
    </source>
</evidence>
<dbReference type="Gene3D" id="1.10.150.240">
    <property type="entry name" value="Putative phosphatase, domain 2"/>
    <property type="match status" value="1"/>
</dbReference>
<dbReference type="GO" id="GO:0008967">
    <property type="term" value="F:phosphoglycolate phosphatase activity"/>
    <property type="evidence" value="ECO:0007669"/>
    <property type="project" value="UniProtKB-EC"/>
</dbReference>
<dbReference type="AlphaFoldDB" id="H1DKU7"/>
<dbReference type="PANTHER" id="PTHR43434:SF1">
    <property type="entry name" value="PHOSPHOGLYCOLATE PHOSPHATASE"/>
    <property type="match status" value="1"/>
</dbReference>
<dbReference type="SFLD" id="SFLDG01129">
    <property type="entry name" value="C1.5:_HAD__Beta-PGM__Phosphata"/>
    <property type="match status" value="1"/>
</dbReference>